<dbReference type="Proteomes" id="UP000831768">
    <property type="component" value="Chromosome"/>
</dbReference>
<name>A0A8T9ZZG7_9EURY</name>
<gene>
    <name evidence="1" type="ORF">MW046_07485</name>
</gene>
<dbReference type="AlphaFoldDB" id="A0A8T9ZZG7"/>
<dbReference type="EMBL" id="CP096019">
    <property type="protein sequence ID" value="UPM41829.1"/>
    <property type="molecule type" value="Genomic_DNA"/>
</dbReference>
<organism evidence="1 2">
    <name type="scientific">Halocatena salina</name>
    <dbReference type="NCBI Taxonomy" id="2934340"/>
    <lineage>
        <taxon>Archaea</taxon>
        <taxon>Methanobacteriati</taxon>
        <taxon>Methanobacteriota</taxon>
        <taxon>Stenosarchaea group</taxon>
        <taxon>Halobacteria</taxon>
        <taxon>Halobacteriales</taxon>
        <taxon>Natronomonadaceae</taxon>
        <taxon>Halocatena</taxon>
    </lineage>
</organism>
<dbReference type="KEGG" id="haad:MW046_07485"/>
<dbReference type="Gene3D" id="3.30.1050.10">
    <property type="entry name" value="SCP2 sterol-binding domain"/>
    <property type="match status" value="1"/>
</dbReference>
<reference evidence="1" key="1">
    <citation type="submission" date="2022-04" db="EMBL/GenBank/DDBJ databases">
        <title>Halocatena sp. nov., isolated from a salt lake.</title>
        <authorList>
            <person name="Cui H.-L."/>
        </authorList>
    </citation>
    <scope>NUCLEOTIDE SEQUENCE</scope>
    <source>
        <strain evidence="1">AD-1</strain>
    </source>
</reference>
<evidence type="ECO:0008006" key="3">
    <source>
        <dbReference type="Google" id="ProtNLM"/>
    </source>
</evidence>
<evidence type="ECO:0000313" key="1">
    <source>
        <dbReference type="EMBL" id="UPM41829.1"/>
    </source>
</evidence>
<keyword evidence="2" id="KW-1185">Reference proteome</keyword>
<proteinExistence type="predicted"/>
<dbReference type="GeneID" id="71927878"/>
<dbReference type="InterPro" id="IPR036527">
    <property type="entry name" value="SCP2_sterol-bd_dom_sf"/>
</dbReference>
<sequence>MTNWFPSREWLAAYRDRLNENETYEEQSEGWGVDFDGGFVFEITELPVAETTIGELPPELSDAFRERLESVSESRIEELIEAAPHELTERMSDVTTDSQRERFVTALFETEIENAPTVTWPDLNTEMPDDLENLLDQLERYVHEDTVYASLDLHDGECRTAEVLETPPEGGTGFVLTAPYSKWTELIEGADVIEAVMSQDMNLDGDITSVIIYPEAAQEMGDTAGRMETTFLF</sequence>
<dbReference type="SUPFAM" id="SSF55718">
    <property type="entry name" value="SCP-like"/>
    <property type="match status" value="1"/>
</dbReference>
<protein>
    <recommendedName>
        <fullName evidence="3">Sterol carrier protein</fullName>
    </recommendedName>
</protein>
<dbReference type="RefSeq" id="WP_247992509.1">
    <property type="nucleotide sequence ID" value="NZ_CP096019.1"/>
</dbReference>
<evidence type="ECO:0000313" key="2">
    <source>
        <dbReference type="Proteomes" id="UP000831768"/>
    </source>
</evidence>
<accession>A0A8T9ZZG7</accession>